<dbReference type="AlphaFoldDB" id="A0A501XHZ7"/>
<dbReference type="InterPro" id="IPR027417">
    <property type="entry name" value="P-loop_NTPase"/>
</dbReference>
<feature type="region of interest" description="Disordered" evidence="1">
    <location>
        <begin position="1"/>
        <end position="24"/>
    </location>
</feature>
<keyword evidence="2" id="KW-0418">Kinase</keyword>
<gene>
    <name evidence="2" type="ORF">FJQ54_12210</name>
</gene>
<dbReference type="Gene3D" id="3.40.50.300">
    <property type="entry name" value="P-loop containing nucleotide triphosphate hydrolases"/>
    <property type="match status" value="1"/>
</dbReference>
<dbReference type="EC" id="2.7.1.33" evidence="2"/>
<proteinExistence type="predicted"/>
<keyword evidence="2" id="KW-0808">Transferase</keyword>
<keyword evidence="3" id="KW-1185">Reference proteome</keyword>
<dbReference type="GO" id="GO:0004594">
    <property type="term" value="F:pantothenate kinase activity"/>
    <property type="evidence" value="ECO:0007669"/>
    <property type="project" value="UniProtKB-EC"/>
</dbReference>
<evidence type="ECO:0000313" key="2">
    <source>
        <dbReference type="EMBL" id="TPE60166.1"/>
    </source>
</evidence>
<dbReference type="EMBL" id="VFSU01000028">
    <property type="protein sequence ID" value="TPE60166.1"/>
    <property type="molecule type" value="Genomic_DNA"/>
</dbReference>
<sequence length="277" mass="30690">MSNRQNRAILHGDEDGHQAARHRRRITGSCGAMARPISVEQLAALVATRHGDGVHGPTIAGLTGSVAVGKSTLAASLAAALAPYWRVEVIQTDGFLFPNAELESRGLLMRKGFPESYDSARLAATLEAARNGPVEVPAYSHSLYDVDPALTRRIDRPDILLVEGLGFAPVSGDSRVIHALDSLLYLDATEEDLEHWFLDRFMSYWRAAETDPTSFYAQFRHLSEAEARGFGRTVVWRQINLPNLHEHISRARPLADILVAKARDHSLKLVRPELDWE</sequence>
<protein>
    <submittedName>
        <fullName evidence="2">Type I pantothenate kinase</fullName>
        <ecNumber evidence="2">2.7.1.33</ecNumber>
    </submittedName>
</protein>
<organism evidence="2 3">
    <name type="scientific">Sandaracinobacter neustonicus</name>
    <dbReference type="NCBI Taxonomy" id="1715348"/>
    <lineage>
        <taxon>Bacteria</taxon>
        <taxon>Pseudomonadati</taxon>
        <taxon>Pseudomonadota</taxon>
        <taxon>Alphaproteobacteria</taxon>
        <taxon>Sphingomonadales</taxon>
        <taxon>Sphingosinicellaceae</taxon>
        <taxon>Sandaracinobacter</taxon>
    </lineage>
</organism>
<evidence type="ECO:0000256" key="1">
    <source>
        <dbReference type="SAM" id="MobiDB-lite"/>
    </source>
</evidence>
<dbReference type="OrthoDB" id="1550976at2"/>
<dbReference type="RefSeq" id="WP_140928692.1">
    <property type="nucleotide sequence ID" value="NZ_VFSU01000028.1"/>
</dbReference>
<comment type="caution">
    <text evidence="2">The sequence shown here is derived from an EMBL/GenBank/DDBJ whole genome shotgun (WGS) entry which is preliminary data.</text>
</comment>
<evidence type="ECO:0000313" key="3">
    <source>
        <dbReference type="Proteomes" id="UP000319897"/>
    </source>
</evidence>
<accession>A0A501XHZ7</accession>
<dbReference type="SUPFAM" id="SSF52540">
    <property type="entry name" value="P-loop containing nucleoside triphosphate hydrolases"/>
    <property type="match status" value="1"/>
</dbReference>
<dbReference type="Proteomes" id="UP000319897">
    <property type="component" value="Unassembled WGS sequence"/>
</dbReference>
<reference evidence="2 3" key="1">
    <citation type="submission" date="2019-06" db="EMBL/GenBank/DDBJ databases">
        <authorList>
            <person name="Lee I."/>
            <person name="Jang G.I."/>
            <person name="Hwang C.Y."/>
        </authorList>
    </citation>
    <scope>NUCLEOTIDE SEQUENCE [LARGE SCALE GENOMIC DNA]</scope>
    <source>
        <strain evidence="2 3">PAMC 28131</strain>
    </source>
</reference>
<name>A0A501XHZ7_9SPHN</name>